<dbReference type="Gene3D" id="3.10.280.10">
    <property type="entry name" value="Mitochondrial glycoprotein"/>
    <property type="match status" value="1"/>
</dbReference>
<keyword evidence="2" id="KW-1185">Reference proteome</keyword>
<evidence type="ECO:0000313" key="2">
    <source>
        <dbReference type="Proteomes" id="UP000620124"/>
    </source>
</evidence>
<reference evidence="1" key="1">
    <citation type="submission" date="2020-05" db="EMBL/GenBank/DDBJ databases">
        <title>Mycena genomes resolve the evolution of fungal bioluminescence.</title>
        <authorList>
            <person name="Tsai I.J."/>
        </authorList>
    </citation>
    <scope>NUCLEOTIDE SEQUENCE</scope>
    <source>
        <strain evidence="1">CCC161011</strain>
    </source>
</reference>
<dbReference type="AlphaFoldDB" id="A0A8H6WYF6"/>
<protein>
    <submittedName>
        <fullName evidence="1">F-box domain-containing protein</fullName>
    </submittedName>
</protein>
<organism evidence="1 2">
    <name type="scientific">Mycena venus</name>
    <dbReference type="NCBI Taxonomy" id="2733690"/>
    <lineage>
        <taxon>Eukaryota</taxon>
        <taxon>Fungi</taxon>
        <taxon>Dikarya</taxon>
        <taxon>Basidiomycota</taxon>
        <taxon>Agaricomycotina</taxon>
        <taxon>Agaricomycetes</taxon>
        <taxon>Agaricomycetidae</taxon>
        <taxon>Agaricales</taxon>
        <taxon>Marasmiineae</taxon>
        <taxon>Mycenaceae</taxon>
        <taxon>Mycena</taxon>
    </lineage>
</organism>
<proteinExistence type="predicted"/>
<sequence length="301" mass="33762">MSAARTFRQFSAASGRISSRQLCSSSLVRLPLLARTVSRIPIASRAFSASARSLKAGSSDVLLAQKLSEELKYENEETPAEEPEFLTSFNAQGIWKAIISFPVFILSYKVWSRSRTPRAATRSSSRGNSGMKGASSCCVTTELVLKHRICSIRLTFSVADLQNQDPPEQFEEELDEENPEPESSGDIMRVVVSITKSTALGALDIDMTLQNGQFLVENVTHYPDAKLGTEVSVENDWKRRGLYLGPEFTTLDVAVQEQFEKFLEERDIGESTAFFIPEYAQYKEQREYVNWLQNVKNFVDA</sequence>
<dbReference type="OrthoDB" id="278212at2759"/>
<dbReference type="GO" id="GO:0042256">
    <property type="term" value="P:cytosolic ribosome assembly"/>
    <property type="evidence" value="ECO:0007669"/>
    <property type="project" value="TreeGrafter"/>
</dbReference>
<dbReference type="InterPro" id="IPR036561">
    <property type="entry name" value="MAM33_sf"/>
</dbReference>
<accession>A0A8H6WYF6</accession>
<gene>
    <name evidence="1" type="ORF">MVEN_02439100</name>
</gene>
<evidence type="ECO:0000313" key="1">
    <source>
        <dbReference type="EMBL" id="KAF7330990.1"/>
    </source>
</evidence>
<dbReference type="Proteomes" id="UP000620124">
    <property type="component" value="Unassembled WGS sequence"/>
</dbReference>
<dbReference type="SUPFAM" id="SSF54529">
    <property type="entry name" value="Mitochondrial glycoprotein MAM33-like"/>
    <property type="match status" value="1"/>
</dbReference>
<dbReference type="PANTHER" id="PTHR10826:SF1">
    <property type="entry name" value="COMPLEMENT COMPONENT 1 Q SUBCOMPONENT-BINDING PROTEIN, MITOCHONDRIAL"/>
    <property type="match status" value="1"/>
</dbReference>
<dbReference type="Pfam" id="PF02330">
    <property type="entry name" value="MAM33"/>
    <property type="match status" value="1"/>
</dbReference>
<dbReference type="GO" id="GO:0005759">
    <property type="term" value="C:mitochondrial matrix"/>
    <property type="evidence" value="ECO:0007669"/>
    <property type="project" value="InterPro"/>
</dbReference>
<name>A0A8H6WYF6_9AGAR</name>
<dbReference type="EMBL" id="JACAZI010000032">
    <property type="protein sequence ID" value="KAF7330990.1"/>
    <property type="molecule type" value="Genomic_DNA"/>
</dbReference>
<dbReference type="PANTHER" id="PTHR10826">
    <property type="entry name" value="COMPLEMENT COMPONENT 1"/>
    <property type="match status" value="1"/>
</dbReference>
<comment type="caution">
    <text evidence="1">The sequence shown here is derived from an EMBL/GenBank/DDBJ whole genome shotgun (WGS) entry which is preliminary data.</text>
</comment>
<dbReference type="InterPro" id="IPR003428">
    <property type="entry name" value="MAM33"/>
</dbReference>